<reference evidence="1 2" key="1">
    <citation type="submission" date="2019-04" db="EMBL/GenBank/DDBJ databases">
        <title>An improved genome assembly and genetic linkage map for asparagus bean, Vigna unguiculata ssp. sesquipedialis.</title>
        <authorList>
            <person name="Xia Q."/>
            <person name="Zhang R."/>
            <person name="Dong Y."/>
        </authorList>
    </citation>
    <scope>NUCLEOTIDE SEQUENCE [LARGE SCALE GENOMIC DNA]</scope>
    <source>
        <tissue evidence="1">Leaf</tissue>
    </source>
</reference>
<gene>
    <name evidence="1" type="ORF">DEO72_LG8g2355</name>
</gene>
<sequence length="98" mass="11018">MVASTVGSHRVRPFVTEGFASQWAVAGAPIWTRGGGEVPVTRSDLDSRWSQRVQVPIWFCDDLDAVVTKKNTMLRDARKKWRIAVHARKKWGSVLSPN</sequence>
<dbReference type="Proteomes" id="UP000501690">
    <property type="component" value="Linkage Group LG8"/>
</dbReference>
<dbReference type="EMBL" id="CP039352">
    <property type="protein sequence ID" value="QCE04319.1"/>
    <property type="molecule type" value="Genomic_DNA"/>
</dbReference>
<accession>A0A4D6MW41</accession>
<keyword evidence="2" id="KW-1185">Reference proteome</keyword>
<protein>
    <submittedName>
        <fullName evidence="1">Uncharacterized protein</fullName>
    </submittedName>
</protein>
<evidence type="ECO:0000313" key="1">
    <source>
        <dbReference type="EMBL" id="QCE04319.1"/>
    </source>
</evidence>
<organism evidence="1 2">
    <name type="scientific">Vigna unguiculata</name>
    <name type="common">Cowpea</name>
    <dbReference type="NCBI Taxonomy" id="3917"/>
    <lineage>
        <taxon>Eukaryota</taxon>
        <taxon>Viridiplantae</taxon>
        <taxon>Streptophyta</taxon>
        <taxon>Embryophyta</taxon>
        <taxon>Tracheophyta</taxon>
        <taxon>Spermatophyta</taxon>
        <taxon>Magnoliopsida</taxon>
        <taxon>eudicotyledons</taxon>
        <taxon>Gunneridae</taxon>
        <taxon>Pentapetalae</taxon>
        <taxon>rosids</taxon>
        <taxon>fabids</taxon>
        <taxon>Fabales</taxon>
        <taxon>Fabaceae</taxon>
        <taxon>Papilionoideae</taxon>
        <taxon>50 kb inversion clade</taxon>
        <taxon>NPAAA clade</taxon>
        <taxon>indigoferoid/millettioid clade</taxon>
        <taxon>Phaseoleae</taxon>
        <taxon>Vigna</taxon>
    </lineage>
</organism>
<name>A0A4D6MW41_VIGUN</name>
<evidence type="ECO:0000313" key="2">
    <source>
        <dbReference type="Proteomes" id="UP000501690"/>
    </source>
</evidence>
<proteinExistence type="predicted"/>
<dbReference type="AlphaFoldDB" id="A0A4D6MW41"/>